<accession>A0A1Z1D9I6</accession>
<proteinExistence type="predicted"/>
<dbReference type="EMBL" id="KY368639">
    <property type="protein sequence ID" value="APZ82435.1"/>
    <property type="molecule type" value="Genomic_DNA"/>
</dbReference>
<sequence>MGYKEDDFRNNIENLILDHIYEYRNTYYIRPPTKLVLNTIAYTALQYHLGGYLKKIPKVESFQGLEIVVLDRSRDKDYLIIVG</sequence>
<name>A0A1Z1D9I6_9CAUD</name>
<gene>
    <name evidence="1" type="ORF">Goe2_c19900</name>
</gene>
<evidence type="ECO:0000313" key="1">
    <source>
        <dbReference type="EMBL" id="APZ82435.1"/>
    </source>
</evidence>
<reference evidence="1 2" key="1">
    <citation type="journal article" date="2017" name="Viruses">
        <title>Characterization of Bacillus subtilis Viruses vB_BsuM-Goe2 and vB_BsuM-Goe3.</title>
        <authorList>
            <person name="Willms I.M."/>
            <person name="Hoppert M."/>
            <person name="Hertel R."/>
        </authorList>
    </citation>
    <scope>NUCLEOTIDE SEQUENCE [LARGE SCALE GENOMIC DNA]</scope>
</reference>
<protein>
    <submittedName>
        <fullName evidence="1">Uncharacterized protein</fullName>
    </submittedName>
</protein>
<organism evidence="1 2">
    <name type="scientific">Bacillus phage vB_BsuM-Goe2</name>
    <dbReference type="NCBI Taxonomy" id="1933062"/>
    <lineage>
        <taxon>Viruses</taxon>
        <taxon>Duplodnaviria</taxon>
        <taxon>Heunggongvirae</taxon>
        <taxon>Uroviricota</taxon>
        <taxon>Caudoviricetes</taxon>
        <taxon>Herelleviridae</taxon>
        <taxon>Spounavirinae</taxon>
        <taxon>Okubovirus</taxon>
        <taxon>Okubovirus camphawk</taxon>
    </lineage>
</organism>
<evidence type="ECO:0000313" key="2">
    <source>
        <dbReference type="Proteomes" id="UP000224660"/>
    </source>
</evidence>
<dbReference type="Proteomes" id="UP000224660">
    <property type="component" value="Segment"/>
</dbReference>